<feature type="transmembrane region" description="Helical" evidence="10">
    <location>
        <begin position="151"/>
        <end position="172"/>
    </location>
</feature>
<dbReference type="SUPFAM" id="SSF90123">
    <property type="entry name" value="ABC transporter transmembrane region"/>
    <property type="match status" value="1"/>
</dbReference>
<dbReference type="KEGG" id="mpho:DA803_02480"/>
<evidence type="ECO:0000256" key="1">
    <source>
        <dbReference type="ARBA" id="ARBA00004651"/>
    </source>
</evidence>
<dbReference type="Pfam" id="PF00664">
    <property type="entry name" value="ABC_membrane"/>
    <property type="match status" value="1"/>
</dbReference>
<evidence type="ECO:0000256" key="10">
    <source>
        <dbReference type="SAM" id="Phobius"/>
    </source>
</evidence>
<evidence type="ECO:0000259" key="12">
    <source>
        <dbReference type="PROSITE" id="PS50929"/>
    </source>
</evidence>
<dbReference type="InterPro" id="IPR003439">
    <property type="entry name" value="ABC_transporter-like_ATP-bd"/>
</dbReference>
<feature type="transmembrane region" description="Helical" evidence="10">
    <location>
        <begin position="75"/>
        <end position="101"/>
    </location>
</feature>
<evidence type="ECO:0000256" key="9">
    <source>
        <dbReference type="ARBA" id="ARBA00023136"/>
    </source>
</evidence>
<keyword evidence="3" id="KW-0813">Transport</keyword>
<dbReference type="PROSITE" id="PS00211">
    <property type="entry name" value="ABC_TRANSPORTER_1"/>
    <property type="match status" value="1"/>
</dbReference>
<gene>
    <name evidence="13" type="ORF">DA803_02480</name>
</gene>
<dbReference type="PROSITE" id="PS50893">
    <property type="entry name" value="ABC_TRANSPORTER_2"/>
    <property type="match status" value="1"/>
</dbReference>
<dbReference type="EMBL" id="CP029295">
    <property type="protein sequence ID" value="AXE60938.1"/>
    <property type="molecule type" value="Genomic_DNA"/>
</dbReference>
<keyword evidence="7 13" id="KW-0067">ATP-binding</keyword>
<sequence length="602" mass="67494">MFRLYKYLSKKHRWISAGSFLLTCIQVVSFLLISLFVGQIVGLISQSAFPDDKNVSIDILRITFTYASRKEAIKYLSIFFTIFLIIGTIGSLLAAILASYVSIAGAREIRNYLWNHLSKLSQKDLEVFTHAKIITRFTIDITRIQNGLISFLRSMVIGPFYLIFGLVFALLTNLNLSIIFAVLIPLLSITMIIAGAIIGPLFKKEQKMYDKINTESQENILGAKVIKSYNLEKIQLEKFEQANKNWGKISLKAWFSYNTTFNFISLFTNLATVFVVYISGINAKSITDELLFRQTIANVTTFTNYVMFITIGVLMVSFTIFTLARSKVSIKRVFEIIDKKPNIPFIQSDKKVTNGEIVFDHVSFRYFESSDKNVLDDISFSVKPGEILGIIGPTGSGKSTIARLINHDFKSISGNITIDNNKIEEIDSVSLHKNISLIYQNPTLLSGTIKSNLLLANPEASDEDILKASHNACAYSFISKFKNQFEHEVEQKGVNLSGGQKQRISIAQGIIRDPKILVLDDSTSALDYKTEAAVLENIKNEFAEKKISLVIITQKISSIAHADNILVLEHGKIIGSGKHDELINSNKLYREIAISQMGENHA</sequence>
<comment type="subcellular location">
    <subcellularLocation>
        <location evidence="1">Cell membrane</location>
        <topology evidence="1">Multi-pass membrane protein</topology>
    </subcellularLocation>
</comment>
<dbReference type="Gene3D" id="3.40.50.300">
    <property type="entry name" value="P-loop containing nucleotide triphosphate hydrolases"/>
    <property type="match status" value="1"/>
</dbReference>
<dbReference type="Proteomes" id="UP000252477">
    <property type="component" value="Chromosome"/>
</dbReference>
<keyword evidence="5 10" id="KW-0812">Transmembrane</keyword>
<dbReference type="InterPro" id="IPR027417">
    <property type="entry name" value="P-loop_NTPase"/>
</dbReference>
<accession>A0A2Z5ISU4</accession>
<feature type="transmembrane region" description="Helical" evidence="10">
    <location>
        <begin position="178"/>
        <end position="202"/>
    </location>
</feature>
<dbReference type="CDD" id="cd18548">
    <property type="entry name" value="ABC_6TM_Tm287_like"/>
    <property type="match status" value="1"/>
</dbReference>
<evidence type="ECO:0000313" key="13">
    <source>
        <dbReference type="EMBL" id="AXE60938.1"/>
    </source>
</evidence>
<dbReference type="GO" id="GO:0005524">
    <property type="term" value="F:ATP binding"/>
    <property type="evidence" value="ECO:0007669"/>
    <property type="project" value="UniProtKB-KW"/>
</dbReference>
<organism evidence="13 14">
    <name type="scientific">[Mycoplasma] phocae</name>
    <dbReference type="NCBI Taxonomy" id="142651"/>
    <lineage>
        <taxon>Bacteria</taxon>
        <taxon>Bacillati</taxon>
        <taxon>Mycoplasmatota</taxon>
        <taxon>Mycoplasmoidales</taxon>
        <taxon>Metamycoplasmataceae</taxon>
        <taxon>Metamycoplasma</taxon>
    </lineage>
</organism>
<dbReference type="InterPro" id="IPR003593">
    <property type="entry name" value="AAA+_ATPase"/>
</dbReference>
<proteinExistence type="inferred from homology"/>
<dbReference type="RefSeq" id="WP_114191038.1">
    <property type="nucleotide sequence ID" value="NZ_CP029295.1"/>
</dbReference>
<evidence type="ECO:0000256" key="3">
    <source>
        <dbReference type="ARBA" id="ARBA00022448"/>
    </source>
</evidence>
<feature type="domain" description="ABC transmembrane type-1" evidence="12">
    <location>
        <begin position="17"/>
        <end position="325"/>
    </location>
</feature>
<name>A0A2Z5ISU4_9BACT</name>
<keyword evidence="6" id="KW-0547">Nucleotide-binding</keyword>
<dbReference type="PANTHER" id="PTHR43394">
    <property type="entry name" value="ATP-DEPENDENT PERMEASE MDL1, MITOCHONDRIAL"/>
    <property type="match status" value="1"/>
</dbReference>
<dbReference type="PROSITE" id="PS50929">
    <property type="entry name" value="ABC_TM1F"/>
    <property type="match status" value="1"/>
</dbReference>
<dbReference type="PANTHER" id="PTHR43394:SF1">
    <property type="entry name" value="ATP-BINDING CASSETTE SUB-FAMILY B MEMBER 10, MITOCHONDRIAL"/>
    <property type="match status" value="1"/>
</dbReference>
<keyword evidence="9 10" id="KW-0472">Membrane</keyword>
<keyword evidence="14" id="KW-1185">Reference proteome</keyword>
<dbReference type="InterPro" id="IPR011527">
    <property type="entry name" value="ABC1_TM_dom"/>
</dbReference>
<dbReference type="GO" id="GO:0015421">
    <property type="term" value="F:ABC-type oligopeptide transporter activity"/>
    <property type="evidence" value="ECO:0007669"/>
    <property type="project" value="TreeGrafter"/>
</dbReference>
<dbReference type="Pfam" id="PF00005">
    <property type="entry name" value="ABC_tran"/>
    <property type="match status" value="1"/>
</dbReference>
<evidence type="ECO:0000313" key="14">
    <source>
        <dbReference type="Proteomes" id="UP000252477"/>
    </source>
</evidence>
<dbReference type="InterPro" id="IPR017871">
    <property type="entry name" value="ABC_transporter-like_CS"/>
</dbReference>
<dbReference type="SUPFAM" id="SSF52540">
    <property type="entry name" value="P-loop containing nucleoside triphosphate hydrolases"/>
    <property type="match status" value="1"/>
</dbReference>
<dbReference type="Gene3D" id="1.20.1560.10">
    <property type="entry name" value="ABC transporter type 1, transmembrane domain"/>
    <property type="match status" value="1"/>
</dbReference>
<comment type="similarity">
    <text evidence="2">Belongs to the ABC transporter superfamily.</text>
</comment>
<dbReference type="SMART" id="SM00382">
    <property type="entry name" value="AAA"/>
    <property type="match status" value="1"/>
</dbReference>
<dbReference type="OrthoDB" id="383768at2"/>
<protein>
    <submittedName>
        <fullName evidence="13">ABC transporter ATP-binding protein</fullName>
    </submittedName>
</protein>
<dbReference type="GO" id="GO:0005886">
    <property type="term" value="C:plasma membrane"/>
    <property type="evidence" value="ECO:0007669"/>
    <property type="project" value="UniProtKB-SubCell"/>
</dbReference>
<dbReference type="InterPro" id="IPR039421">
    <property type="entry name" value="Type_1_exporter"/>
</dbReference>
<dbReference type="InterPro" id="IPR036640">
    <property type="entry name" value="ABC1_TM_sf"/>
</dbReference>
<feature type="transmembrane region" description="Helical" evidence="10">
    <location>
        <begin position="261"/>
        <end position="282"/>
    </location>
</feature>
<evidence type="ECO:0000256" key="6">
    <source>
        <dbReference type="ARBA" id="ARBA00022741"/>
    </source>
</evidence>
<feature type="transmembrane region" description="Helical" evidence="10">
    <location>
        <begin position="302"/>
        <end position="324"/>
    </location>
</feature>
<evidence type="ECO:0000256" key="4">
    <source>
        <dbReference type="ARBA" id="ARBA00022475"/>
    </source>
</evidence>
<feature type="domain" description="ABC transporter" evidence="11">
    <location>
        <begin position="357"/>
        <end position="595"/>
    </location>
</feature>
<dbReference type="FunFam" id="3.40.50.300:FF:000221">
    <property type="entry name" value="Multidrug ABC transporter ATP-binding protein"/>
    <property type="match status" value="1"/>
</dbReference>
<evidence type="ECO:0000256" key="5">
    <source>
        <dbReference type="ARBA" id="ARBA00022692"/>
    </source>
</evidence>
<dbReference type="GO" id="GO:0016887">
    <property type="term" value="F:ATP hydrolysis activity"/>
    <property type="evidence" value="ECO:0007669"/>
    <property type="project" value="InterPro"/>
</dbReference>
<keyword evidence="4" id="KW-1003">Cell membrane</keyword>
<evidence type="ECO:0000256" key="7">
    <source>
        <dbReference type="ARBA" id="ARBA00022840"/>
    </source>
</evidence>
<evidence type="ECO:0000259" key="11">
    <source>
        <dbReference type="PROSITE" id="PS50893"/>
    </source>
</evidence>
<reference evidence="13 14" key="1">
    <citation type="submission" date="2018-05" db="EMBL/GenBank/DDBJ databases">
        <title>Annotation of the Mycoplasma phocidae genome.</title>
        <authorList>
            <person name="Brown D.R."/>
            <person name="Kutish G.F."/>
            <person name="Frasca S.Jr."/>
        </authorList>
    </citation>
    <scope>NUCLEOTIDE SEQUENCE [LARGE SCALE GENOMIC DNA]</scope>
    <source>
        <strain evidence="13 14">105</strain>
    </source>
</reference>
<evidence type="ECO:0000256" key="8">
    <source>
        <dbReference type="ARBA" id="ARBA00022989"/>
    </source>
</evidence>
<dbReference type="AlphaFoldDB" id="A0A2Z5ISU4"/>
<evidence type="ECO:0000256" key="2">
    <source>
        <dbReference type="ARBA" id="ARBA00005417"/>
    </source>
</evidence>
<keyword evidence="8 10" id="KW-1133">Transmembrane helix</keyword>
<feature type="transmembrane region" description="Helical" evidence="10">
    <location>
        <begin position="20"/>
        <end position="44"/>
    </location>
</feature>